<evidence type="ECO:0000256" key="6">
    <source>
        <dbReference type="ARBA" id="ARBA00034687"/>
    </source>
</evidence>
<evidence type="ECO:0000256" key="4">
    <source>
        <dbReference type="ARBA" id="ARBA00022490"/>
    </source>
</evidence>
<dbReference type="GO" id="GO:0007052">
    <property type="term" value="P:mitotic spindle organization"/>
    <property type="evidence" value="ECO:0007669"/>
    <property type="project" value="TreeGrafter"/>
</dbReference>
<dbReference type="PANTHER" id="PTHR13072">
    <property type="entry name" value="DYNACTIN 6"/>
    <property type="match status" value="1"/>
</dbReference>
<reference evidence="8" key="1">
    <citation type="submission" date="2021-07" db="EMBL/GenBank/DDBJ databases">
        <authorList>
            <person name="Durling M."/>
        </authorList>
    </citation>
    <scope>NUCLEOTIDE SEQUENCE</scope>
</reference>
<dbReference type="InterPro" id="IPR001451">
    <property type="entry name" value="Hexapep"/>
</dbReference>
<dbReference type="Pfam" id="PF00132">
    <property type="entry name" value="Hexapep"/>
    <property type="match status" value="1"/>
</dbReference>
<dbReference type="AlphaFoldDB" id="A0A9N9PUV9"/>
<comment type="function">
    <text evidence="6">Part of the dynactin complex that activates the molecular motor dynein for ultra-processive transport along microtubules.</text>
</comment>
<keyword evidence="9" id="KW-1185">Reference proteome</keyword>
<dbReference type="GO" id="GO:0070840">
    <property type="term" value="F:dynein complex binding"/>
    <property type="evidence" value="ECO:0007669"/>
    <property type="project" value="TreeGrafter"/>
</dbReference>
<accession>A0A9N9PUV9</accession>
<evidence type="ECO:0000256" key="5">
    <source>
        <dbReference type="ARBA" id="ARBA00023212"/>
    </source>
</evidence>
<keyword evidence="4" id="KW-0963">Cytoplasm</keyword>
<dbReference type="Proteomes" id="UP000696280">
    <property type="component" value="Unassembled WGS sequence"/>
</dbReference>
<proteinExistence type="inferred from homology"/>
<protein>
    <recommendedName>
        <fullName evidence="3">Dynactin subunit 6</fullName>
    </recommendedName>
</protein>
<evidence type="ECO:0000313" key="9">
    <source>
        <dbReference type="Proteomes" id="UP000696280"/>
    </source>
</evidence>
<comment type="subcellular location">
    <subcellularLocation>
        <location evidence="1">Cytoplasm</location>
        <location evidence="1">Cytoskeleton</location>
    </subcellularLocation>
</comment>
<dbReference type="OrthoDB" id="2355at2759"/>
<keyword evidence="5" id="KW-0206">Cytoskeleton</keyword>
<dbReference type="PANTHER" id="PTHR13072:SF0">
    <property type="entry name" value="DYNACTIN SUBUNIT 6"/>
    <property type="match status" value="1"/>
</dbReference>
<dbReference type="EMBL" id="CAJVRL010000071">
    <property type="protein sequence ID" value="CAG8956630.1"/>
    <property type="molecule type" value="Genomic_DNA"/>
</dbReference>
<dbReference type="SUPFAM" id="SSF51161">
    <property type="entry name" value="Trimeric LpxA-like enzymes"/>
    <property type="match status" value="1"/>
</dbReference>
<evidence type="ECO:0000313" key="8">
    <source>
        <dbReference type="EMBL" id="CAG8956630.1"/>
    </source>
</evidence>
<organism evidence="8 9">
    <name type="scientific">Hymenoscyphus fraxineus</name>
    <dbReference type="NCBI Taxonomy" id="746836"/>
    <lineage>
        <taxon>Eukaryota</taxon>
        <taxon>Fungi</taxon>
        <taxon>Dikarya</taxon>
        <taxon>Ascomycota</taxon>
        <taxon>Pezizomycotina</taxon>
        <taxon>Leotiomycetes</taxon>
        <taxon>Helotiales</taxon>
        <taxon>Helotiaceae</taxon>
        <taxon>Hymenoscyphus</taxon>
    </lineage>
</organism>
<evidence type="ECO:0000256" key="3">
    <source>
        <dbReference type="ARBA" id="ARBA00016573"/>
    </source>
</evidence>
<name>A0A9N9PUV9_9HELO</name>
<evidence type="ECO:0000256" key="2">
    <source>
        <dbReference type="ARBA" id="ARBA00007719"/>
    </source>
</evidence>
<sequence>MRSTPYTPLNLNIPPIGIYSGVLDTTIAIPLLPQLLLTRTCRLIIPTRKELVHPQHHNITTPPRSYEPHYLQQLILPATHTPNMSSKRHSTAPPPPKPPTRFSSTSSLIIADAASLIGTHLISLSSNTIIHPRTKLISTYAPITVGSNCILSERATIGLQSEPSEGLSQGVVIADYVVVEVGARVEAKSVGEGCIIEVNAKIGKGAVLGKHCKIGPMCEVAENEVLADYTVVYGNGMQRVDRSGVEHLKFKMIARQVDVLRKLIPGNLPKFINQT</sequence>
<evidence type="ECO:0000256" key="1">
    <source>
        <dbReference type="ARBA" id="ARBA00004245"/>
    </source>
</evidence>
<dbReference type="InterPro" id="IPR027777">
    <property type="entry name" value="DCTN6"/>
</dbReference>
<dbReference type="InterPro" id="IPR011004">
    <property type="entry name" value="Trimer_LpxA-like_sf"/>
</dbReference>
<evidence type="ECO:0000256" key="7">
    <source>
        <dbReference type="SAM" id="MobiDB-lite"/>
    </source>
</evidence>
<dbReference type="Gene3D" id="2.160.10.10">
    <property type="entry name" value="Hexapeptide repeat proteins"/>
    <property type="match status" value="1"/>
</dbReference>
<comment type="caution">
    <text evidence="8">The sequence shown here is derived from an EMBL/GenBank/DDBJ whole genome shotgun (WGS) entry which is preliminary data.</text>
</comment>
<gene>
    <name evidence="8" type="ORF">HYFRA_00011941</name>
</gene>
<feature type="region of interest" description="Disordered" evidence="7">
    <location>
        <begin position="81"/>
        <end position="103"/>
    </location>
</feature>
<dbReference type="GO" id="GO:0005869">
    <property type="term" value="C:dynactin complex"/>
    <property type="evidence" value="ECO:0007669"/>
    <property type="project" value="InterPro"/>
</dbReference>
<comment type="similarity">
    <text evidence="2">Belongs to the dynactin subunits 5/6 family. Dynactin subunit 6 subfamily.</text>
</comment>